<dbReference type="AlphaFoldDB" id="A0A8J3W480"/>
<name>A0A8J3W480_9ACTN</name>
<proteinExistence type="predicted"/>
<dbReference type="RefSeq" id="WP_203890756.1">
    <property type="nucleotide sequence ID" value="NZ_BOOH01000019.1"/>
</dbReference>
<evidence type="ECO:0000313" key="1">
    <source>
        <dbReference type="EMBL" id="GIH76144.1"/>
    </source>
</evidence>
<dbReference type="EMBL" id="BOOH01000019">
    <property type="protein sequence ID" value="GIH76144.1"/>
    <property type="molecule type" value="Genomic_DNA"/>
</dbReference>
<reference evidence="1 2" key="1">
    <citation type="submission" date="2021-01" db="EMBL/GenBank/DDBJ databases">
        <title>Whole genome shotgun sequence of Planobispora longispora NBRC 13918.</title>
        <authorList>
            <person name="Komaki H."/>
            <person name="Tamura T."/>
        </authorList>
    </citation>
    <scope>NUCLEOTIDE SEQUENCE [LARGE SCALE GENOMIC DNA]</scope>
    <source>
        <strain evidence="1 2">NBRC 13918</strain>
    </source>
</reference>
<keyword evidence="2" id="KW-1185">Reference proteome</keyword>
<sequence>MQLKEMSGDLLFPIFVPGQATAGTADEWAGIIAPFALQITSAKWIPHAAVTANGTNYFTLNLRNRIAGAGSALAASRSYAATDSTAFVPETMTLSGTPANLLVAAGDVLTVEKVVTASGLAMPDGLVVVTARIR</sequence>
<accession>A0A8J3W480</accession>
<evidence type="ECO:0000313" key="2">
    <source>
        <dbReference type="Proteomes" id="UP000616724"/>
    </source>
</evidence>
<comment type="caution">
    <text evidence="1">The sequence shown here is derived from an EMBL/GenBank/DDBJ whole genome shotgun (WGS) entry which is preliminary data.</text>
</comment>
<protein>
    <submittedName>
        <fullName evidence="1">Uncharacterized protein</fullName>
    </submittedName>
</protein>
<organism evidence="1 2">
    <name type="scientific">Planobispora longispora</name>
    <dbReference type="NCBI Taxonomy" id="28887"/>
    <lineage>
        <taxon>Bacteria</taxon>
        <taxon>Bacillati</taxon>
        <taxon>Actinomycetota</taxon>
        <taxon>Actinomycetes</taxon>
        <taxon>Streptosporangiales</taxon>
        <taxon>Streptosporangiaceae</taxon>
        <taxon>Planobispora</taxon>
    </lineage>
</organism>
<dbReference type="Proteomes" id="UP000616724">
    <property type="component" value="Unassembled WGS sequence"/>
</dbReference>
<gene>
    <name evidence="1" type="ORF">Plo01_25730</name>
</gene>